<feature type="compositionally biased region" description="Basic and acidic residues" evidence="1">
    <location>
        <begin position="120"/>
        <end position="130"/>
    </location>
</feature>
<feature type="compositionally biased region" description="Basic and acidic residues" evidence="1">
    <location>
        <begin position="265"/>
        <end position="287"/>
    </location>
</feature>
<protein>
    <submittedName>
        <fullName evidence="2">Uncharacterized protein</fullName>
    </submittedName>
</protein>
<gene>
    <name evidence="2" type="ORF">J1605_001279</name>
</gene>
<feature type="compositionally biased region" description="Basic and acidic residues" evidence="1">
    <location>
        <begin position="144"/>
        <end position="176"/>
    </location>
</feature>
<name>A0AB34G743_ESCRO</name>
<feature type="compositionally biased region" description="Basic and acidic residues" evidence="1">
    <location>
        <begin position="384"/>
        <end position="402"/>
    </location>
</feature>
<feature type="region of interest" description="Disordered" evidence="1">
    <location>
        <begin position="1"/>
        <end position="196"/>
    </location>
</feature>
<dbReference type="InterPro" id="IPR026797">
    <property type="entry name" value="HAUS_6"/>
</dbReference>
<dbReference type="GO" id="GO:1990498">
    <property type="term" value="C:mitotic spindle microtubule"/>
    <property type="evidence" value="ECO:0007669"/>
    <property type="project" value="TreeGrafter"/>
</dbReference>
<evidence type="ECO:0000313" key="2">
    <source>
        <dbReference type="EMBL" id="KAJ8775559.1"/>
    </source>
</evidence>
<feature type="compositionally biased region" description="Basic and acidic residues" evidence="1">
    <location>
        <begin position="311"/>
        <end position="322"/>
    </location>
</feature>
<comment type="caution">
    <text evidence="2">The sequence shown here is derived from an EMBL/GenBank/DDBJ whole genome shotgun (WGS) entry which is preliminary data.</text>
</comment>
<sequence length="402" mass="44654">MEKQNLKSHVAPGLQGKLPGRPPSHLISQGALPNGSLRKTLKKAKSDDSVGEEEKDQEEKRRRVTSREQVAGPLPAEEPGRVRPGTHVEEEERVDKVKPGHLQEEKRLRSQTEGLTPKQKSKEEPDRDARPGGAQAEMNEGEDKDEKRHRSEPKDLASKQRPEEKEPERVKPQVSDEKDEDEKAVDLLPPMSPLSFDPASEEAYAKSILLQYPASLPDTRKQHIQENDCRRASDILETKCDLANSPASFLLQPISPSDRNSVTLLEKDTKLTTPREKNETVSKKTPEFEAEDSSSSNIAESSAFGGSLPAKKSDPFQKEQDHLVEEVARAVLSDSPQPSKGEEVILEGLIDSLVSDPFLTRNQIPRTPENLINFAEEEILNKSLDAKESPSDLKDEAVAQST</sequence>
<feature type="compositionally biased region" description="Low complexity" evidence="1">
    <location>
        <begin position="293"/>
        <end position="303"/>
    </location>
</feature>
<dbReference type="AlphaFoldDB" id="A0AB34G743"/>
<proteinExistence type="predicted"/>
<dbReference type="GO" id="GO:0008017">
    <property type="term" value="F:microtubule binding"/>
    <property type="evidence" value="ECO:0007669"/>
    <property type="project" value="TreeGrafter"/>
</dbReference>
<organism evidence="2 3">
    <name type="scientific">Eschrichtius robustus</name>
    <name type="common">California gray whale</name>
    <name type="synonym">Eschrichtius gibbosus</name>
    <dbReference type="NCBI Taxonomy" id="9764"/>
    <lineage>
        <taxon>Eukaryota</taxon>
        <taxon>Metazoa</taxon>
        <taxon>Chordata</taxon>
        <taxon>Craniata</taxon>
        <taxon>Vertebrata</taxon>
        <taxon>Euteleostomi</taxon>
        <taxon>Mammalia</taxon>
        <taxon>Eutheria</taxon>
        <taxon>Laurasiatheria</taxon>
        <taxon>Artiodactyla</taxon>
        <taxon>Whippomorpha</taxon>
        <taxon>Cetacea</taxon>
        <taxon>Mysticeti</taxon>
        <taxon>Eschrichtiidae</taxon>
        <taxon>Eschrichtius</taxon>
    </lineage>
</organism>
<feature type="region of interest" description="Disordered" evidence="1">
    <location>
        <begin position="249"/>
        <end position="322"/>
    </location>
</feature>
<evidence type="ECO:0000313" key="3">
    <source>
        <dbReference type="Proteomes" id="UP001159641"/>
    </source>
</evidence>
<reference evidence="2 3" key="1">
    <citation type="submission" date="2022-11" db="EMBL/GenBank/DDBJ databases">
        <title>Whole genome sequence of Eschrichtius robustus ER-17-0199.</title>
        <authorList>
            <person name="Bruniche-Olsen A."/>
            <person name="Black A.N."/>
            <person name="Fields C.J."/>
            <person name="Walden K."/>
            <person name="Dewoody J.A."/>
        </authorList>
    </citation>
    <scope>NUCLEOTIDE SEQUENCE [LARGE SCALE GENOMIC DNA]</scope>
    <source>
        <strain evidence="2">ER-17-0199</strain>
        <tissue evidence="2">Blubber</tissue>
    </source>
</reference>
<dbReference type="PANTHER" id="PTHR16151:SF2">
    <property type="entry name" value="HAUS AUGMIN-LIKE COMPLEX SUBUNIT 6"/>
    <property type="match status" value="1"/>
</dbReference>
<feature type="compositionally biased region" description="Polar residues" evidence="1">
    <location>
        <begin position="254"/>
        <end position="263"/>
    </location>
</feature>
<dbReference type="PANTHER" id="PTHR16151">
    <property type="entry name" value="HAUS AUGMIN-LIKE COMPLEX SUBUNIT 6"/>
    <property type="match status" value="1"/>
</dbReference>
<evidence type="ECO:0000256" key="1">
    <source>
        <dbReference type="SAM" id="MobiDB-lite"/>
    </source>
</evidence>
<feature type="region of interest" description="Disordered" evidence="1">
    <location>
        <begin position="382"/>
        <end position="402"/>
    </location>
</feature>
<keyword evidence="3" id="KW-1185">Reference proteome</keyword>
<feature type="compositionally biased region" description="Basic and acidic residues" evidence="1">
    <location>
        <begin position="78"/>
        <end position="110"/>
    </location>
</feature>
<dbReference type="GO" id="GO:0070652">
    <property type="term" value="C:HAUS complex"/>
    <property type="evidence" value="ECO:0007669"/>
    <property type="project" value="InterPro"/>
</dbReference>
<dbReference type="GO" id="GO:0051225">
    <property type="term" value="P:spindle assembly"/>
    <property type="evidence" value="ECO:0007669"/>
    <property type="project" value="InterPro"/>
</dbReference>
<dbReference type="Proteomes" id="UP001159641">
    <property type="component" value="Unassembled WGS sequence"/>
</dbReference>
<dbReference type="EMBL" id="JAIQCJ010002624">
    <property type="protein sequence ID" value="KAJ8775559.1"/>
    <property type="molecule type" value="Genomic_DNA"/>
</dbReference>
<accession>A0AB34G743</accession>